<evidence type="ECO:0000256" key="10">
    <source>
        <dbReference type="ARBA" id="ARBA00022840"/>
    </source>
</evidence>
<evidence type="ECO:0000256" key="15">
    <source>
        <dbReference type="ARBA" id="ARBA00039316"/>
    </source>
</evidence>
<comment type="similarity">
    <text evidence="14 17">Belongs to the ABC transporter superfamily. UvrA family.</text>
</comment>
<dbReference type="Proteomes" id="UP001637996">
    <property type="component" value="Unassembled WGS sequence"/>
</dbReference>
<evidence type="ECO:0000256" key="1">
    <source>
        <dbReference type="ARBA" id="ARBA00004496"/>
    </source>
</evidence>
<dbReference type="InterPro" id="IPR003439">
    <property type="entry name" value="ABC_transporter-like_ATP-bd"/>
</dbReference>
<keyword evidence="17" id="KW-0742">SOS response</keyword>
<dbReference type="GO" id="GO:0016787">
    <property type="term" value="F:hydrolase activity"/>
    <property type="evidence" value="ECO:0007669"/>
    <property type="project" value="UniProtKB-KW"/>
</dbReference>
<sequence>MTEHDIVIKGARTNNLKNVDITLPRDEMIVFTGLSGSGKSTLAFDTIYAEGQRRYVESLSSYARQFLGNVDKPDVDSIEGLSPSISIDQKTTNRNPRSTVATVTEIYDYYRLLYARIGDAYCPVCGKKIEAQSIDQMVDKILELPEKTRIQILAPMIRGKKGQHKKALENIQKQGFVRVVIDGERHDLEEDIELSKTKKHDISIIVDRIVIKEGIESRLTDSLETALGLADGIILIDVIDGEPFMLSSKLACPDGHVSLPEITPNMFSFNAPLGMCPDCNGLGFHLQIDPELVIPDLNLSINQDAVDAYSGSAKDSYYYQTIRAIADHYDFSYDEPLKNAPKEMINDILYGTKYDLSFVFDSRFSGRKRYKGKFEGAVTNLADRYERTNSETQRKRFREFMGEEECKTCHGDRLKPEVLSIKVDDTNIADLTKLSVENSVKFFKDLELSEMKANIAELIIREIESRLKFLYDVGLGYLTLSRSASTLSGGESQRIRLATQIGSGLVGVCYVLDEPSIGLHQRDNDKLITSLRNLTDIGNTLIVVEHDEDTIREADFIVDIGPKAGVHGGEVVAKGSVKDIIKSKKSITGDYLSGRKYIPIPAKRRTSEKFIEIKGASENNLKGIDVKIPIGVLTSVTGVSGSGKSSLINEILYKSVTKKLNKTKIRPGKHDEILGLDQIDKVIAIDQSPIGRTPRSNPATYTKVFDNIRDVFAMTNEAKMKGYTKGRFSFNVKGGRCEACKGDGTIKVDMMFLPDVYVPCEVCHGKRYNRETIEVKYKGKDISEVLDMTVEEGIEFFANHAPIVRKLQTLYDVGLGYIKIGQPSTELSGGEAQRVKLATELAKVGTGQTLYILDEPTTGLHMADVHKLIDVLNRLVDQNNTVVVIEHNLDVIKVSDYLIDLGPEGGDGGGTLVDCGTPEEIAKNKKSYTGKYLKKILSENKN</sequence>
<dbReference type="NCBIfam" id="TIGR00630">
    <property type="entry name" value="uvra"/>
    <property type="match status" value="1"/>
</dbReference>
<evidence type="ECO:0000256" key="3">
    <source>
        <dbReference type="ARBA" id="ARBA00022723"/>
    </source>
</evidence>
<keyword evidence="20" id="KW-1185">Reference proteome</keyword>
<evidence type="ECO:0000256" key="5">
    <source>
        <dbReference type="ARBA" id="ARBA00022741"/>
    </source>
</evidence>
<dbReference type="RefSeq" id="WP_410031353.1">
    <property type="nucleotide sequence ID" value="NZ_JBGMEI010000006.1"/>
</dbReference>
<evidence type="ECO:0000256" key="14">
    <source>
        <dbReference type="ARBA" id="ARBA00038000"/>
    </source>
</evidence>
<dbReference type="Pfam" id="PF17755">
    <property type="entry name" value="UvrA_DNA-bind"/>
    <property type="match status" value="1"/>
</dbReference>
<dbReference type="NCBIfam" id="NF001503">
    <property type="entry name" value="PRK00349.1"/>
    <property type="match status" value="1"/>
</dbReference>
<gene>
    <name evidence="17 19" type="primary">uvrA</name>
    <name evidence="19" type="ORF">ACCQ41_05395</name>
</gene>
<feature type="binding site" evidence="17">
    <location>
        <begin position="33"/>
        <end position="40"/>
    </location>
    <ligand>
        <name>ATP</name>
        <dbReference type="ChEBI" id="CHEBI:30616"/>
    </ligand>
</feature>
<dbReference type="Pfam" id="PF17760">
    <property type="entry name" value="UvrA_inter"/>
    <property type="match status" value="1"/>
</dbReference>
<keyword evidence="10 17" id="KW-0067">ATP-binding</keyword>
<reference evidence="19 20" key="1">
    <citation type="journal article" date="2025" name="Anaerobe">
        <title>Description of Anaerococcus kampingiae sp. nov., Anaerococcus groningensis sp. nov., Anaerococcus martiniensis sp. nov., and Anaerococcus cruorum sp. nov., isolated from human clinical specimens.</title>
        <authorList>
            <person name="Boiten K.E."/>
            <person name="Meijer J."/>
            <person name="van Wezel E.M."/>
            <person name="Veloo A.C.M."/>
        </authorList>
    </citation>
    <scope>NUCLEOTIDE SEQUENCE [LARGE SCALE GENOMIC DNA]</scope>
    <source>
        <strain evidence="19 20">ENR0831</strain>
    </source>
</reference>
<dbReference type="PROSITE" id="PS00211">
    <property type="entry name" value="ABC_TRANSPORTER_1"/>
    <property type="match status" value="2"/>
</dbReference>
<evidence type="ECO:0000256" key="11">
    <source>
        <dbReference type="ARBA" id="ARBA00022881"/>
    </source>
</evidence>
<proteinExistence type="inferred from homology"/>
<dbReference type="SUPFAM" id="SSF52540">
    <property type="entry name" value="P-loop containing nucleoside triphosphate hydrolases"/>
    <property type="match status" value="2"/>
</dbReference>
<dbReference type="InterPro" id="IPR017871">
    <property type="entry name" value="ABC_transporter-like_CS"/>
</dbReference>
<keyword evidence="12 17" id="KW-0238">DNA-binding</keyword>
<evidence type="ECO:0000256" key="16">
    <source>
        <dbReference type="ARBA" id="ARBA00042156"/>
    </source>
</evidence>
<evidence type="ECO:0000256" key="17">
    <source>
        <dbReference type="HAMAP-Rule" id="MF_00205"/>
    </source>
</evidence>
<evidence type="ECO:0000256" key="8">
    <source>
        <dbReference type="ARBA" id="ARBA00022771"/>
    </source>
</evidence>
<keyword evidence="11 17" id="KW-0267">Excision nuclease</keyword>
<evidence type="ECO:0000256" key="9">
    <source>
        <dbReference type="ARBA" id="ARBA00022833"/>
    </source>
</evidence>
<keyword evidence="19" id="KW-0378">Hydrolase</keyword>
<keyword evidence="8 17" id="KW-0863">Zinc-finger</keyword>
<dbReference type="InterPro" id="IPR041552">
    <property type="entry name" value="UvrA_DNA-bd"/>
</dbReference>
<dbReference type="InterPro" id="IPR004602">
    <property type="entry name" value="UvrA"/>
</dbReference>
<dbReference type="HAMAP" id="MF_00205">
    <property type="entry name" value="UvrA"/>
    <property type="match status" value="1"/>
</dbReference>
<dbReference type="PANTHER" id="PTHR43152:SF3">
    <property type="entry name" value="UVRABC SYSTEM PROTEIN A"/>
    <property type="match status" value="1"/>
</dbReference>
<evidence type="ECO:0000256" key="2">
    <source>
        <dbReference type="ARBA" id="ARBA00022490"/>
    </source>
</evidence>
<protein>
    <recommendedName>
        <fullName evidence="15 17">UvrABC system protein A</fullName>
        <shortName evidence="17">UvrA protein</shortName>
    </recommendedName>
    <alternativeName>
        <fullName evidence="16 17">Excinuclease ABC subunit A</fullName>
    </alternativeName>
</protein>
<keyword evidence="5 17" id="KW-0547">Nucleotide-binding</keyword>
<comment type="subcellular location">
    <subcellularLocation>
        <location evidence="1 17">Cytoplasm</location>
    </subcellularLocation>
</comment>
<evidence type="ECO:0000256" key="13">
    <source>
        <dbReference type="ARBA" id="ARBA00023204"/>
    </source>
</evidence>
<keyword evidence="13 17" id="KW-0234">DNA repair</keyword>
<dbReference type="InterPro" id="IPR027417">
    <property type="entry name" value="P-loop_NTPase"/>
</dbReference>
<feature type="zinc finger region" description="C4-type" evidence="17">
    <location>
        <begin position="737"/>
        <end position="763"/>
    </location>
</feature>
<feature type="binding site" evidence="17">
    <location>
        <begin position="638"/>
        <end position="645"/>
    </location>
    <ligand>
        <name>ATP</name>
        <dbReference type="ChEBI" id="CHEBI:30616"/>
    </ligand>
</feature>
<dbReference type="InterPro" id="IPR003593">
    <property type="entry name" value="AAA+_ATPase"/>
</dbReference>
<dbReference type="Gene3D" id="3.40.50.300">
    <property type="entry name" value="P-loop containing nucleotide triphosphate hydrolases"/>
    <property type="match status" value="3"/>
</dbReference>
<comment type="function">
    <text evidence="17">The UvrABC repair system catalyzes the recognition and processing of DNA lesions. UvrA is an ATPase and a DNA-binding protein. A damage recognition complex composed of 2 UvrA and 2 UvrB subunits scans DNA for abnormalities. When the presence of a lesion has been verified by UvrB, the UvrA molecules dissociate.</text>
</comment>
<evidence type="ECO:0000256" key="4">
    <source>
        <dbReference type="ARBA" id="ARBA00022737"/>
    </source>
</evidence>
<dbReference type="InterPro" id="IPR041102">
    <property type="entry name" value="UvrA_inter"/>
</dbReference>
<dbReference type="SMART" id="SM00382">
    <property type="entry name" value="AAA"/>
    <property type="match status" value="2"/>
</dbReference>
<evidence type="ECO:0000313" key="19">
    <source>
        <dbReference type="EMBL" id="MFO3665675.1"/>
    </source>
</evidence>
<keyword evidence="3 17" id="KW-0479">Metal-binding</keyword>
<evidence type="ECO:0000256" key="12">
    <source>
        <dbReference type="ARBA" id="ARBA00023125"/>
    </source>
</evidence>
<comment type="subunit">
    <text evidence="17">Forms a heterotetramer with UvrB during the search for lesions.</text>
</comment>
<dbReference type="PROSITE" id="PS50893">
    <property type="entry name" value="ABC_TRANSPORTER_2"/>
    <property type="match status" value="1"/>
</dbReference>
<evidence type="ECO:0000256" key="6">
    <source>
        <dbReference type="ARBA" id="ARBA00022763"/>
    </source>
</evidence>
<name>A0ABW9M8P0_9FIRM</name>
<evidence type="ECO:0000256" key="7">
    <source>
        <dbReference type="ARBA" id="ARBA00022769"/>
    </source>
</evidence>
<dbReference type="Gene3D" id="1.10.8.280">
    <property type="entry name" value="ABC transporter ATPase domain-like"/>
    <property type="match status" value="1"/>
</dbReference>
<comment type="caution">
    <text evidence="19">The sequence shown here is derived from an EMBL/GenBank/DDBJ whole genome shotgun (WGS) entry which is preliminary data.</text>
</comment>
<keyword evidence="2 17" id="KW-0963">Cytoplasm</keyword>
<dbReference type="Gene3D" id="3.30.190.20">
    <property type="match status" value="1"/>
</dbReference>
<keyword evidence="9 17" id="KW-0862">Zinc</keyword>
<keyword evidence="6 17" id="KW-0227">DNA damage</keyword>
<dbReference type="EMBL" id="JBGMEI010000006">
    <property type="protein sequence ID" value="MFO3665675.1"/>
    <property type="molecule type" value="Genomic_DNA"/>
</dbReference>
<feature type="domain" description="ABC transporter" evidence="18">
    <location>
        <begin position="604"/>
        <end position="934"/>
    </location>
</feature>
<dbReference type="Gene3D" id="1.20.1580.10">
    <property type="entry name" value="ABC transporter ATPase like domain"/>
    <property type="match status" value="3"/>
</dbReference>
<comment type="caution">
    <text evidence="17">Lacks conserved residue(s) required for the propagation of feature annotation.</text>
</comment>
<dbReference type="CDD" id="cd03271">
    <property type="entry name" value="ABC_UvrA_II"/>
    <property type="match status" value="1"/>
</dbReference>
<evidence type="ECO:0000259" key="18">
    <source>
        <dbReference type="PROSITE" id="PS50893"/>
    </source>
</evidence>
<organism evidence="19 20">
    <name type="scientific">Anaerococcus martiniensis</name>
    <dbReference type="NCBI Taxonomy" id="3115615"/>
    <lineage>
        <taxon>Bacteria</taxon>
        <taxon>Bacillati</taxon>
        <taxon>Bacillota</taxon>
        <taxon>Tissierellia</taxon>
        <taxon>Tissierellales</taxon>
        <taxon>Peptoniphilaceae</taxon>
        <taxon>Anaerococcus</taxon>
    </lineage>
</organism>
<accession>A0ABW9M8P0</accession>
<keyword evidence="4 17" id="KW-0677">Repeat</keyword>
<keyword evidence="7 17" id="KW-0228">DNA excision</keyword>
<evidence type="ECO:0000313" key="20">
    <source>
        <dbReference type="Proteomes" id="UP001637996"/>
    </source>
</evidence>
<dbReference type="PANTHER" id="PTHR43152">
    <property type="entry name" value="UVRABC SYSTEM PROTEIN A"/>
    <property type="match status" value="1"/>
</dbReference>